<organism evidence="9 10">
    <name type="scientific">Texcoconibacillus texcoconensis</name>
    <dbReference type="NCBI Taxonomy" id="1095777"/>
    <lineage>
        <taxon>Bacteria</taxon>
        <taxon>Bacillati</taxon>
        <taxon>Bacillota</taxon>
        <taxon>Bacilli</taxon>
        <taxon>Bacillales</taxon>
        <taxon>Bacillaceae</taxon>
        <taxon>Texcoconibacillus</taxon>
    </lineage>
</organism>
<comment type="caution">
    <text evidence="9">The sequence shown here is derived from an EMBL/GenBank/DDBJ whole genome shotgun (WGS) entry which is preliminary data.</text>
</comment>
<feature type="transmembrane region" description="Helical" evidence="8">
    <location>
        <begin position="224"/>
        <end position="246"/>
    </location>
</feature>
<dbReference type="NCBIfam" id="TIGR00842">
    <property type="entry name" value="bcct"/>
    <property type="match status" value="1"/>
</dbReference>
<evidence type="ECO:0000313" key="9">
    <source>
        <dbReference type="EMBL" id="MBB5172236.1"/>
    </source>
</evidence>
<reference evidence="9 10" key="1">
    <citation type="submission" date="2020-08" db="EMBL/GenBank/DDBJ databases">
        <title>Genomic Encyclopedia of Type Strains, Phase IV (KMG-IV): sequencing the most valuable type-strain genomes for metagenomic binning, comparative biology and taxonomic classification.</title>
        <authorList>
            <person name="Goeker M."/>
        </authorList>
    </citation>
    <scope>NUCLEOTIDE SEQUENCE [LARGE SCALE GENOMIC DNA]</scope>
    <source>
        <strain evidence="9 10">DSM 24696</strain>
    </source>
</reference>
<accession>A0A840QLL0</accession>
<feature type="transmembrane region" description="Helical" evidence="8">
    <location>
        <begin position="400"/>
        <end position="423"/>
    </location>
</feature>
<dbReference type="InterPro" id="IPR000060">
    <property type="entry name" value="BCCT_transptr"/>
</dbReference>
<dbReference type="PANTHER" id="PTHR30047">
    <property type="entry name" value="HIGH-AFFINITY CHOLINE TRANSPORT PROTEIN-RELATED"/>
    <property type="match status" value="1"/>
</dbReference>
<dbReference type="GO" id="GO:0005886">
    <property type="term" value="C:plasma membrane"/>
    <property type="evidence" value="ECO:0007669"/>
    <property type="project" value="UniProtKB-SubCell"/>
</dbReference>
<feature type="transmembrane region" description="Helical" evidence="8">
    <location>
        <begin position="444"/>
        <end position="463"/>
    </location>
</feature>
<dbReference type="Pfam" id="PF02028">
    <property type="entry name" value="BCCT"/>
    <property type="match status" value="1"/>
</dbReference>
<keyword evidence="6 8" id="KW-1133">Transmembrane helix</keyword>
<gene>
    <name evidence="9" type="ORF">HNQ41_000376</name>
</gene>
<dbReference type="PROSITE" id="PS01303">
    <property type="entry name" value="BCCT"/>
    <property type="match status" value="1"/>
</dbReference>
<keyword evidence="3" id="KW-0813">Transport</keyword>
<feature type="transmembrane region" description="Helical" evidence="8">
    <location>
        <begin position="469"/>
        <end position="492"/>
    </location>
</feature>
<keyword evidence="10" id="KW-1185">Reference proteome</keyword>
<evidence type="ECO:0000256" key="6">
    <source>
        <dbReference type="ARBA" id="ARBA00022989"/>
    </source>
</evidence>
<feature type="transmembrane region" description="Helical" evidence="8">
    <location>
        <begin position="140"/>
        <end position="158"/>
    </location>
</feature>
<dbReference type="AlphaFoldDB" id="A0A840QLL0"/>
<evidence type="ECO:0000256" key="3">
    <source>
        <dbReference type="ARBA" id="ARBA00022448"/>
    </source>
</evidence>
<feature type="transmembrane region" description="Helical" evidence="8">
    <location>
        <begin position="344"/>
        <end position="367"/>
    </location>
</feature>
<dbReference type="Proteomes" id="UP000551878">
    <property type="component" value="Unassembled WGS sequence"/>
</dbReference>
<feature type="transmembrane region" description="Helical" evidence="8">
    <location>
        <begin position="178"/>
        <end position="204"/>
    </location>
</feature>
<keyword evidence="4" id="KW-1003">Cell membrane</keyword>
<dbReference type="RefSeq" id="WP_184662706.1">
    <property type="nucleotide sequence ID" value="NZ_JACHHB010000001.1"/>
</dbReference>
<evidence type="ECO:0000256" key="4">
    <source>
        <dbReference type="ARBA" id="ARBA00022475"/>
    </source>
</evidence>
<dbReference type="GO" id="GO:0022857">
    <property type="term" value="F:transmembrane transporter activity"/>
    <property type="evidence" value="ECO:0007669"/>
    <property type="project" value="InterPro"/>
</dbReference>
<evidence type="ECO:0000256" key="2">
    <source>
        <dbReference type="ARBA" id="ARBA00005658"/>
    </source>
</evidence>
<feature type="transmembrane region" description="Helical" evidence="8">
    <location>
        <begin position="314"/>
        <end position="332"/>
    </location>
</feature>
<feature type="transmembrane region" description="Helical" evidence="8">
    <location>
        <begin position="44"/>
        <end position="64"/>
    </location>
</feature>
<dbReference type="PANTHER" id="PTHR30047:SF7">
    <property type="entry name" value="HIGH-AFFINITY CHOLINE TRANSPORT PROTEIN"/>
    <property type="match status" value="1"/>
</dbReference>
<evidence type="ECO:0000256" key="1">
    <source>
        <dbReference type="ARBA" id="ARBA00004651"/>
    </source>
</evidence>
<feature type="transmembrane region" description="Helical" evidence="8">
    <location>
        <begin position="258"/>
        <end position="278"/>
    </location>
</feature>
<proteinExistence type="inferred from homology"/>
<keyword evidence="5 8" id="KW-0812">Transmembrane</keyword>
<keyword evidence="7 8" id="KW-0472">Membrane</keyword>
<feature type="transmembrane region" description="Helical" evidence="8">
    <location>
        <begin position="84"/>
        <end position="105"/>
    </location>
</feature>
<sequence length="505" mass="55438">MKKLTPVFFISVFIALAFILWGVFAPGNLEDTTGAIQGFLTEQFGWFYLLAATGFVVFAIFLVFSPIGRIKLGKDDDEPEYNYLTWFSFLFTAGMGIGLVFWGTAEPVMHFFDPPTAENIRGEDDAAAVALRYSFFHWGIHPWAIYAVVALALAYFKFRRKSAGVLSAAFEPLLGDRIHGGIGTTINVIVVFATVFGVATSLGFGAMQVGGGLGYMFEGLENTLTTQMIIIVIITILYMISAQTGLNVGIKILSKANIYLAAILMLFMLFSGPTNYIMNAFTQTLGSYAQNLIGMSFRLDSFSLDTGWYEGWTIFYWAWWIAWAPFVGTFIARVSKGRTIREFILGVIAVPTIFAGLWFSAFGGTAIHLERELGTNIHGVIGEVGEEVALFELLQHFHPLGTIMSGIAILLIASFFITSADSATFVLGMQTTNGSLHPPNSVKFIWGIIQSSTAAILIMSGGLEGLQTAAIIAAFPFTIIMIFMIISLMKALRTEKIPPRKPRKE</sequence>
<comment type="similarity">
    <text evidence="2">Belongs to the BCCT transporter (TC 2.A.15) family.</text>
</comment>
<protein>
    <submittedName>
        <fullName evidence="9">Glycine betaine transporter</fullName>
    </submittedName>
</protein>
<comment type="subcellular location">
    <subcellularLocation>
        <location evidence="1">Cell membrane</location>
        <topology evidence="1">Multi-pass membrane protein</topology>
    </subcellularLocation>
</comment>
<dbReference type="EMBL" id="JACHHB010000001">
    <property type="protein sequence ID" value="MBB5172236.1"/>
    <property type="molecule type" value="Genomic_DNA"/>
</dbReference>
<name>A0A840QLL0_9BACI</name>
<feature type="transmembrane region" description="Helical" evidence="8">
    <location>
        <begin position="7"/>
        <end position="24"/>
    </location>
</feature>
<evidence type="ECO:0000313" key="10">
    <source>
        <dbReference type="Proteomes" id="UP000551878"/>
    </source>
</evidence>
<evidence type="ECO:0000256" key="8">
    <source>
        <dbReference type="SAM" id="Phobius"/>
    </source>
</evidence>
<dbReference type="InterPro" id="IPR018093">
    <property type="entry name" value="BCCT_CS"/>
</dbReference>
<evidence type="ECO:0000256" key="5">
    <source>
        <dbReference type="ARBA" id="ARBA00022692"/>
    </source>
</evidence>
<evidence type="ECO:0000256" key="7">
    <source>
        <dbReference type="ARBA" id="ARBA00023136"/>
    </source>
</evidence>